<keyword evidence="3" id="KW-0805">Transcription regulation</keyword>
<keyword evidence="4 7" id="KW-0238">DNA-binding</keyword>
<keyword evidence="2" id="KW-0902">Two-component regulatory system</keyword>
<feature type="domain" description="Response regulatory" evidence="8">
    <location>
        <begin position="2"/>
        <end position="116"/>
    </location>
</feature>
<keyword evidence="11" id="KW-1185">Reference proteome</keyword>
<proteinExistence type="predicted"/>
<dbReference type="PROSITE" id="PS51755">
    <property type="entry name" value="OMPR_PHOB"/>
    <property type="match status" value="1"/>
</dbReference>
<dbReference type="Pfam" id="PF00072">
    <property type="entry name" value="Response_reg"/>
    <property type="match status" value="1"/>
</dbReference>
<dbReference type="SUPFAM" id="SSF52172">
    <property type="entry name" value="CheY-like"/>
    <property type="match status" value="1"/>
</dbReference>
<dbReference type="SUPFAM" id="SSF46894">
    <property type="entry name" value="C-terminal effector domain of the bipartite response regulators"/>
    <property type="match status" value="1"/>
</dbReference>
<evidence type="ECO:0000256" key="5">
    <source>
        <dbReference type="ARBA" id="ARBA00023163"/>
    </source>
</evidence>
<dbReference type="EMBL" id="PSKQ01000023">
    <property type="protein sequence ID" value="MBE8722095.1"/>
    <property type="molecule type" value="Genomic_DNA"/>
</dbReference>
<dbReference type="SMART" id="SM00862">
    <property type="entry name" value="Trans_reg_C"/>
    <property type="match status" value="1"/>
</dbReference>
<evidence type="ECO:0000256" key="4">
    <source>
        <dbReference type="ARBA" id="ARBA00023125"/>
    </source>
</evidence>
<evidence type="ECO:0000256" key="1">
    <source>
        <dbReference type="ARBA" id="ARBA00022553"/>
    </source>
</evidence>
<evidence type="ECO:0000256" key="6">
    <source>
        <dbReference type="PROSITE-ProRule" id="PRU00169"/>
    </source>
</evidence>
<comment type="caution">
    <text evidence="10">The sequence shown here is derived from an EMBL/GenBank/DDBJ whole genome shotgun (WGS) entry which is preliminary data.</text>
</comment>
<feature type="modified residue" description="4-aspartylphosphate" evidence="6">
    <location>
        <position position="51"/>
    </location>
</feature>
<evidence type="ECO:0000256" key="7">
    <source>
        <dbReference type="PROSITE-ProRule" id="PRU01091"/>
    </source>
</evidence>
<dbReference type="PANTHER" id="PTHR48111:SF22">
    <property type="entry name" value="REGULATOR OF RPOS"/>
    <property type="match status" value="1"/>
</dbReference>
<feature type="domain" description="OmpR/PhoB-type" evidence="9">
    <location>
        <begin position="128"/>
        <end position="225"/>
    </location>
</feature>
<dbReference type="Gene3D" id="3.40.50.2300">
    <property type="match status" value="1"/>
</dbReference>
<dbReference type="Pfam" id="PF00486">
    <property type="entry name" value="Trans_reg_C"/>
    <property type="match status" value="1"/>
</dbReference>
<sequence length="225" mass="26011">MQILVIEDDKRISDFLTKGLEEHAYSVTLCTNAEDAIAYYLNLPWNLMLVDVMLPGIDGIQLVQIIRHKKIHVPILMLSALGTVQDKVSALDYGADDYITKPFHFEELLSRIRALTRRYQSEAPEEKSNKVYFNNLHIDFDQFQVFLSDTPVELSPREFKLLLYLTENSNKAVSRMQILNAVWGINFDNQTNVVDVYISYLRNKIEKSGDKFIHTVKGIGYMFKI</sequence>
<dbReference type="SMART" id="SM00448">
    <property type="entry name" value="REC"/>
    <property type="match status" value="1"/>
</dbReference>
<dbReference type="Gene3D" id="6.10.250.690">
    <property type="match status" value="1"/>
</dbReference>
<dbReference type="CDD" id="cd00383">
    <property type="entry name" value="trans_reg_C"/>
    <property type="match status" value="1"/>
</dbReference>
<dbReference type="GO" id="GO:0003677">
    <property type="term" value="F:DNA binding"/>
    <property type="evidence" value="ECO:0007669"/>
    <property type="project" value="UniProtKB-KW"/>
</dbReference>
<dbReference type="InterPro" id="IPR001867">
    <property type="entry name" value="OmpR/PhoB-type_DNA-bd"/>
</dbReference>
<dbReference type="Gene3D" id="1.10.10.10">
    <property type="entry name" value="Winged helix-like DNA-binding domain superfamily/Winged helix DNA-binding domain"/>
    <property type="match status" value="1"/>
</dbReference>
<dbReference type="Proteomes" id="UP000618319">
    <property type="component" value="Unassembled WGS sequence"/>
</dbReference>
<organism evidence="10 11">
    <name type="scientific">Sphingobacterium pedocola</name>
    <dbReference type="NCBI Taxonomy" id="2082722"/>
    <lineage>
        <taxon>Bacteria</taxon>
        <taxon>Pseudomonadati</taxon>
        <taxon>Bacteroidota</taxon>
        <taxon>Sphingobacteriia</taxon>
        <taxon>Sphingobacteriales</taxon>
        <taxon>Sphingobacteriaceae</taxon>
        <taxon>Sphingobacterium</taxon>
    </lineage>
</organism>
<evidence type="ECO:0000259" key="8">
    <source>
        <dbReference type="PROSITE" id="PS50110"/>
    </source>
</evidence>
<dbReference type="PANTHER" id="PTHR48111">
    <property type="entry name" value="REGULATOR OF RPOS"/>
    <property type="match status" value="1"/>
</dbReference>
<dbReference type="InterPro" id="IPR001789">
    <property type="entry name" value="Sig_transdc_resp-reg_receiver"/>
</dbReference>
<keyword evidence="5" id="KW-0804">Transcription</keyword>
<dbReference type="InterPro" id="IPR011006">
    <property type="entry name" value="CheY-like_superfamily"/>
</dbReference>
<dbReference type="InterPro" id="IPR016032">
    <property type="entry name" value="Sig_transdc_resp-reg_C-effctor"/>
</dbReference>
<accession>A0ABR9T9X9</accession>
<evidence type="ECO:0000256" key="3">
    <source>
        <dbReference type="ARBA" id="ARBA00023015"/>
    </source>
</evidence>
<name>A0ABR9T9X9_9SPHI</name>
<keyword evidence="1 6" id="KW-0597">Phosphoprotein</keyword>
<dbReference type="RefSeq" id="WP_196940017.1">
    <property type="nucleotide sequence ID" value="NZ_MU158690.1"/>
</dbReference>
<evidence type="ECO:0000259" key="9">
    <source>
        <dbReference type="PROSITE" id="PS51755"/>
    </source>
</evidence>
<gene>
    <name evidence="10" type="ORF">C4F40_15305</name>
</gene>
<feature type="DNA-binding region" description="OmpR/PhoB-type" evidence="7">
    <location>
        <begin position="128"/>
        <end position="225"/>
    </location>
</feature>
<reference evidence="10 11" key="1">
    <citation type="submission" date="2018-02" db="EMBL/GenBank/DDBJ databases">
        <title>Sphingobacterium KA21.</title>
        <authorList>
            <person name="Vasarhelyi B.M."/>
            <person name="Deshmukh S."/>
            <person name="Balint B."/>
            <person name="Kukolya J."/>
        </authorList>
    </citation>
    <scope>NUCLEOTIDE SEQUENCE [LARGE SCALE GENOMIC DNA]</scope>
    <source>
        <strain evidence="10 11">Ka21</strain>
    </source>
</reference>
<protein>
    <submittedName>
        <fullName evidence="10">DNA-binding response regulator</fullName>
    </submittedName>
</protein>
<evidence type="ECO:0000313" key="11">
    <source>
        <dbReference type="Proteomes" id="UP000618319"/>
    </source>
</evidence>
<dbReference type="PROSITE" id="PS50110">
    <property type="entry name" value="RESPONSE_REGULATORY"/>
    <property type="match status" value="1"/>
</dbReference>
<evidence type="ECO:0000313" key="10">
    <source>
        <dbReference type="EMBL" id="MBE8722095.1"/>
    </source>
</evidence>
<evidence type="ECO:0000256" key="2">
    <source>
        <dbReference type="ARBA" id="ARBA00023012"/>
    </source>
</evidence>
<dbReference type="InterPro" id="IPR039420">
    <property type="entry name" value="WalR-like"/>
</dbReference>
<dbReference type="InterPro" id="IPR036388">
    <property type="entry name" value="WH-like_DNA-bd_sf"/>
</dbReference>